<keyword evidence="3 4" id="KW-0436">Ligase</keyword>
<organism evidence="7 8">
    <name type="scientific">Caldalkalibacillus uzonensis</name>
    <dbReference type="NCBI Taxonomy" id="353224"/>
    <lineage>
        <taxon>Bacteria</taxon>
        <taxon>Bacillati</taxon>
        <taxon>Bacillota</taxon>
        <taxon>Bacilli</taxon>
        <taxon>Bacillales</taxon>
        <taxon>Bacillaceae</taxon>
        <taxon>Caldalkalibacillus</taxon>
    </lineage>
</organism>
<comment type="catalytic activity">
    <reaction evidence="3 4">
        <text>(R)-4'-phosphopantothenate + L-cysteine + CTP = N-[(R)-4-phosphopantothenoyl]-L-cysteine + CMP + diphosphate + H(+)</text>
        <dbReference type="Rhea" id="RHEA:19397"/>
        <dbReference type="ChEBI" id="CHEBI:10986"/>
        <dbReference type="ChEBI" id="CHEBI:15378"/>
        <dbReference type="ChEBI" id="CHEBI:33019"/>
        <dbReference type="ChEBI" id="CHEBI:35235"/>
        <dbReference type="ChEBI" id="CHEBI:37563"/>
        <dbReference type="ChEBI" id="CHEBI:59458"/>
        <dbReference type="ChEBI" id="CHEBI:60377"/>
        <dbReference type="EC" id="6.3.2.5"/>
    </reaction>
</comment>
<feature type="binding site" evidence="3">
    <location>
        <position position="302"/>
    </location>
    <ligand>
        <name>CTP</name>
        <dbReference type="ChEBI" id="CHEBI:37563"/>
    </ligand>
</feature>
<keyword evidence="3" id="KW-0511">Multifunctional enzyme</keyword>
<dbReference type="Gene3D" id="3.40.50.1950">
    <property type="entry name" value="Flavin prenyltransferase-like"/>
    <property type="match status" value="1"/>
</dbReference>
<dbReference type="InterPro" id="IPR035929">
    <property type="entry name" value="CoaB-like_sf"/>
</dbReference>
<feature type="domain" description="Flavoprotein" evidence="5">
    <location>
        <begin position="6"/>
        <end position="178"/>
    </location>
</feature>
<keyword evidence="3" id="KW-0479">Metal-binding</keyword>
<dbReference type="Gene3D" id="3.40.50.10300">
    <property type="entry name" value="CoaB-like"/>
    <property type="match status" value="1"/>
</dbReference>
<dbReference type="InterPro" id="IPR003382">
    <property type="entry name" value="Flavoprotein"/>
</dbReference>
<dbReference type="EMBL" id="JAUSUQ010000001">
    <property type="protein sequence ID" value="MDQ0337558.1"/>
    <property type="molecule type" value="Genomic_DNA"/>
</dbReference>
<comment type="cofactor">
    <cofactor evidence="3">
        <name>FMN</name>
        <dbReference type="ChEBI" id="CHEBI:58210"/>
    </cofactor>
    <text evidence="3">Binds 1 FMN per subunit.</text>
</comment>
<feature type="binding site" evidence="3">
    <location>
        <position position="350"/>
    </location>
    <ligand>
        <name>CTP</name>
        <dbReference type="ChEBI" id="CHEBI:37563"/>
    </ligand>
</feature>
<evidence type="ECO:0000313" key="7">
    <source>
        <dbReference type="EMBL" id="MDQ0337558.1"/>
    </source>
</evidence>
<keyword evidence="2 3" id="KW-0456">Lyase</keyword>
<comment type="caution">
    <text evidence="7">The sequence shown here is derived from an EMBL/GenBank/DDBJ whole genome shotgun (WGS) entry which is preliminary data.</text>
</comment>
<evidence type="ECO:0000259" key="6">
    <source>
        <dbReference type="Pfam" id="PF04127"/>
    </source>
</evidence>
<dbReference type="GO" id="GO:0004632">
    <property type="term" value="F:phosphopantothenate--cysteine ligase activity"/>
    <property type="evidence" value="ECO:0007669"/>
    <property type="project" value="UniProtKB-EC"/>
</dbReference>
<keyword evidence="3" id="KW-0460">Magnesium</keyword>
<comment type="caution">
    <text evidence="3">Lacks conserved residue(s) required for the propagation of feature annotation.</text>
</comment>
<sequence length="415" mass="45169">MGITGKTIVLGVTGGIAAYKACTVCSQLQQKGARMRVLMTKSATRFVQPLTFQTLSHHHVYIDTFEEHDPSGVAHIDLADEADLFVVAPATANLIGKLANGLADDMLSTTLLATRAPVWLAPAMNGHMYQHPAVQANLNKLKERGVQLIEPGSGLLACGYVGQGRMAEPEEIIAAVEQYFISGETPGKKPYEETVKRWWQGKRVLVTAGPTQEPLDPVRYVSNHSSGKMGYALANVLRRVGAHVILVSGPTALEVPPGITCIPVVTAQDMYEQVLRHYPSVDVVIKAAAVADYQPLTRADQKIKKDADEMTITFKKTKDILKTLGEKKDGQILIGFAAETHDVDVYARSKLEKKNLDYIVANNVSSEGAGFGSDTNTVTIYDRWGGKVDVPLLPKEEVAYQILKVVADRHGSPRE</sequence>
<feature type="active site" description="Proton donor" evidence="3">
    <location>
        <position position="158"/>
    </location>
</feature>
<comment type="catalytic activity">
    <reaction evidence="3 4">
        <text>N-[(R)-4-phosphopantothenoyl]-L-cysteine + H(+) = (R)-4'-phosphopantetheine + CO2</text>
        <dbReference type="Rhea" id="RHEA:16793"/>
        <dbReference type="ChEBI" id="CHEBI:15378"/>
        <dbReference type="ChEBI" id="CHEBI:16526"/>
        <dbReference type="ChEBI" id="CHEBI:59458"/>
        <dbReference type="ChEBI" id="CHEBI:61723"/>
        <dbReference type="EC" id="4.1.1.36"/>
    </reaction>
</comment>
<evidence type="ECO:0000256" key="3">
    <source>
        <dbReference type="HAMAP-Rule" id="MF_02225"/>
    </source>
</evidence>
<dbReference type="PANTHER" id="PTHR14359">
    <property type="entry name" value="HOMO-OLIGOMERIC FLAVIN CONTAINING CYS DECARBOXYLASE FAMILY"/>
    <property type="match status" value="1"/>
</dbReference>
<dbReference type="InterPro" id="IPR007085">
    <property type="entry name" value="DNA/pantothenate-metab_flavo_C"/>
</dbReference>
<feature type="region of interest" description="Phosphopantothenoylcysteine decarboxylase" evidence="3">
    <location>
        <begin position="1"/>
        <end position="203"/>
    </location>
</feature>
<dbReference type="EC" id="6.3.2.5" evidence="3"/>
<feature type="binding site" evidence="3">
    <location>
        <position position="292"/>
    </location>
    <ligand>
        <name>CTP</name>
        <dbReference type="ChEBI" id="CHEBI:37563"/>
    </ligand>
</feature>
<name>A0ABU0CMB7_9BACI</name>
<comment type="function">
    <text evidence="4">Catalyzes two steps in the biosynthesis of coenzyme A. In the first step cysteine is conjugated to 4'-phosphopantothenate to form 4-phosphopantothenoylcysteine, in the latter compound is decarboxylated to form 4'-phosphopantotheine.</text>
</comment>
<accession>A0ABU0CMB7</accession>
<evidence type="ECO:0000259" key="5">
    <source>
        <dbReference type="Pfam" id="PF02441"/>
    </source>
</evidence>
<dbReference type="EC" id="4.1.1.36" evidence="3"/>
<comment type="similarity">
    <text evidence="3 4">In the N-terminal section; belongs to the HFCD (homo-oligomeric flavin containing Cys decarboxylase) superfamily.</text>
</comment>
<dbReference type="GO" id="GO:0004633">
    <property type="term" value="F:phosphopantothenoylcysteine decarboxylase activity"/>
    <property type="evidence" value="ECO:0007669"/>
    <property type="project" value="UniProtKB-EC"/>
</dbReference>
<dbReference type="PANTHER" id="PTHR14359:SF6">
    <property type="entry name" value="PHOSPHOPANTOTHENOYLCYSTEINE DECARBOXYLASE"/>
    <property type="match status" value="1"/>
</dbReference>
<dbReference type="InterPro" id="IPR005252">
    <property type="entry name" value="CoaBC"/>
</dbReference>
<comment type="similarity">
    <text evidence="3 4">In the C-terminal section; belongs to the PPC synthetase family.</text>
</comment>
<dbReference type="HAMAP" id="MF_02225">
    <property type="entry name" value="CoaBC"/>
    <property type="match status" value="1"/>
</dbReference>
<reference evidence="7 8" key="1">
    <citation type="submission" date="2023-07" db="EMBL/GenBank/DDBJ databases">
        <title>Genomic Encyclopedia of Type Strains, Phase IV (KMG-IV): sequencing the most valuable type-strain genomes for metagenomic binning, comparative biology and taxonomic classification.</title>
        <authorList>
            <person name="Goeker M."/>
        </authorList>
    </citation>
    <scope>NUCLEOTIDE SEQUENCE [LARGE SCALE GENOMIC DNA]</scope>
    <source>
        <strain evidence="7 8">DSM 17740</strain>
    </source>
</reference>
<keyword evidence="1 3" id="KW-0210">Decarboxylase</keyword>
<keyword evidence="8" id="KW-1185">Reference proteome</keyword>
<dbReference type="SUPFAM" id="SSF102645">
    <property type="entry name" value="CoaB-like"/>
    <property type="match status" value="1"/>
</dbReference>
<dbReference type="Pfam" id="PF02441">
    <property type="entry name" value="Flavoprotein"/>
    <property type="match status" value="1"/>
</dbReference>
<keyword evidence="3 4" id="KW-0288">FMN</keyword>
<protein>
    <recommendedName>
        <fullName evidence="3">Coenzyme A biosynthesis bifunctional protein CoaBC</fullName>
    </recommendedName>
    <alternativeName>
        <fullName evidence="3">DNA/pantothenate metabolism flavoprotein</fullName>
    </alternativeName>
    <alternativeName>
        <fullName evidence="3">Phosphopantothenoylcysteine synthetase/decarboxylase</fullName>
        <shortName evidence="3">PPCS-PPCDC</shortName>
    </alternativeName>
    <domain>
        <recommendedName>
            <fullName evidence="3">Phosphopantothenoylcysteine decarboxylase</fullName>
            <shortName evidence="3">PPC decarboxylase</shortName>
            <shortName evidence="3">PPC-DC</shortName>
            <ecNumber evidence="3">4.1.1.36</ecNumber>
        </recommendedName>
        <alternativeName>
            <fullName evidence="3">CoaC</fullName>
        </alternativeName>
    </domain>
    <domain>
        <recommendedName>
            <fullName evidence="3">Phosphopantothenate--cysteine ligase</fullName>
            <ecNumber evidence="3">6.3.2.5</ecNumber>
        </recommendedName>
        <alternativeName>
            <fullName evidence="3">CoaB</fullName>
        </alternativeName>
        <alternativeName>
            <fullName evidence="3">Phosphopantothenoylcysteine synthetase</fullName>
            <shortName evidence="3">PPC synthetase</shortName>
            <shortName evidence="3">PPC-S</shortName>
        </alternativeName>
    </domain>
</protein>
<dbReference type="InterPro" id="IPR036551">
    <property type="entry name" value="Flavin_trans-like"/>
</dbReference>
<dbReference type="Proteomes" id="UP001232445">
    <property type="component" value="Unassembled WGS sequence"/>
</dbReference>
<evidence type="ECO:0000256" key="2">
    <source>
        <dbReference type="ARBA" id="ARBA00023239"/>
    </source>
</evidence>
<feature type="binding site" evidence="3">
    <location>
        <position position="336"/>
    </location>
    <ligand>
        <name>CTP</name>
        <dbReference type="ChEBI" id="CHEBI:37563"/>
    </ligand>
</feature>
<comment type="pathway">
    <text evidence="3 4">Cofactor biosynthesis; coenzyme A biosynthesis; CoA from (R)-pantothenate: step 2/5.</text>
</comment>
<evidence type="ECO:0000313" key="8">
    <source>
        <dbReference type="Proteomes" id="UP001232445"/>
    </source>
</evidence>
<dbReference type="NCBIfam" id="TIGR00521">
    <property type="entry name" value="coaBC_dfp"/>
    <property type="match status" value="1"/>
</dbReference>
<proteinExistence type="inferred from homology"/>
<comment type="function">
    <text evidence="3">Catalyzes two sequential steps in the biosynthesis of coenzyme A. In the first step cysteine is conjugated to 4'-phosphopantothenate to form 4-phosphopantothenoylcysteine. In the second step the latter compound is decarboxylated to form 4'-phosphopantotheine.</text>
</comment>
<gene>
    <name evidence="3" type="primary">coaBC</name>
    <name evidence="7" type="ORF">J2S00_000328</name>
</gene>
<keyword evidence="3 4" id="KW-0285">Flavoprotein</keyword>
<evidence type="ECO:0000256" key="4">
    <source>
        <dbReference type="RuleBase" id="RU364078"/>
    </source>
</evidence>
<comment type="pathway">
    <text evidence="3 4">Cofactor biosynthesis; coenzyme A biosynthesis; CoA from (R)-pantothenate: step 3/5.</text>
</comment>
<feature type="binding site" evidence="3">
    <location>
        <position position="354"/>
    </location>
    <ligand>
        <name>CTP</name>
        <dbReference type="ChEBI" id="CHEBI:37563"/>
    </ligand>
</feature>
<feature type="region of interest" description="Phosphopantothenate--cysteine ligase" evidence="3">
    <location>
        <begin position="204"/>
        <end position="415"/>
    </location>
</feature>
<feature type="domain" description="DNA/pantothenate metabolism flavoprotein C-terminal" evidence="6">
    <location>
        <begin position="199"/>
        <end position="407"/>
    </location>
</feature>
<dbReference type="Pfam" id="PF04127">
    <property type="entry name" value="DFP"/>
    <property type="match status" value="1"/>
</dbReference>
<dbReference type="SUPFAM" id="SSF52507">
    <property type="entry name" value="Homo-oligomeric flavin-containing Cys decarboxylases, HFCD"/>
    <property type="match status" value="1"/>
</dbReference>
<dbReference type="RefSeq" id="WP_307334763.1">
    <property type="nucleotide sequence ID" value="NZ_JAUSUQ010000001.1"/>
</dbReference>
<evidence type="ECO:0000256" key="1">
    <source>
        <dbReference type="ARBA" id="ARBA00022793"/>
    </source>
</evidence>
<comment type="cofactor">
    <cofactor evidence="3">
        <name>Mg(2+)</name>
        <dbReference type="ChEBI" id="CHEBI:18420"/>
    </cofactor>
</comment>